<evidence type="ECO:0000256" key="2">
    <source>
        <dbReference type="ARBA" id="ARBA00011006"/>
    </source>
</evidence>
<feature type="transmembrane region" description="Helical" evidence="7">
    <location>
        <begin position="62"/>
        <end position="81"/>
    </location>
</feature>
<sequence length="86" mass="9005">MFFIGPSLIALIFSLLIGALAGWCAGRLMGSETSVLRNIGLGILGSFVGSLLFSLIGLQATGIIGTFIVSVVGACICIWLGRKFFH</sequence>
<evidence type="ECO:0000256" key="7">
    <source>
        <dbReference type="SAM" id="Phobius"/>
    </source>
</evidence>
<evidence type="ECO:0000313" key="9">
    <source>
        <dbReference type="Proteomes" id="UP000824178"/>
    </source>
</evidence>
<comment type="subcellular location">
    <subcellularLocation>
        <location evidence="1">Cell membrane</location>
        <topology evidence="1">Multi-pass membrane protein</topology>
    </subcellularLocation>
</comment>
<dbReference type="AlphaFoldDB" id="A0A9E2KJ90"/>
<dbReference type="Proteomes" id="UP000824178">
    <property type="component" value="Unassembled WGS sequence"/>
</dbReference>
<reference evidence="8" key="2">
    <citation type="submission" date="2021-04" db="EMBL/GenBank/DDBJ databases">
        <authorList>
            <person name="Gilroy R."/>
        </authorList>
    </citation>
    <scope>NUCLEOTIDE SEQUENCE</scope>
    <source>
        <strain evidence="8">742</strain>
    </source>
</reference>
<keyword evidence="6 7" id="KW-0472">Membrane</keyword>
<name>A0A9E2KJ90_9FIRM</name>
<feature type="transmembrane region" description="Helical" evidence="7">
    <location>
        <begin position="6"/>
        <end position="26"/>
    </location>
</feature>
<dbReference type="GO" id="GO:0005886">
    <property type="term" value="C:plasma membrane"/>
    <property type="evidence" value="ECO:0007669"/>
    <property type="project" value="UniProtKB-SubCell"/>
</dbReference>
<comment type="similarity">
    <text evidence="2">Belongs to the UPF0410 family.</text>
</comment>
<evidence type="ECO:0000256" key="3">
    <source>
        <dbReference type="ARBA" id="ARBA00022475"/>
    </source>
</evidence>
<proteinExistence type="inferred from homology"/>
<evidence type="ECO:0000256" key="6">
    <source>
        <dbReference type="ARBA" id="ARBA00023136"/>
    </source>
</evidence>
<gene>
    <name evidence="8" type="ORF">H9864_00595</name>
</gene>
<evidence type="ECO:0000256" key="5">
    <source>
        <dbReference type="ARBA" id="ARBA00022989"/>
    </source>
</evidence>
<evidence type="ECO:0000256" key="4">
    <source>
        <dbReference type="ARBA" id="ARBA00022692"/>
    </source>
</evidence>
<reference evidence="8" key="1">
    <citation type="journal article" date="2021" name="PeerJ">
        <title>Extensive microbial diversity within the chicken gut microbiome revealed by metagenomics and culture.</title>
        <authorList>
            <person name="Gilroy R."/>
            <person name="Ravi A."/>
            <person name="Getino M."/>
            <person name="Pursley I."/>
            <person name="Horton D.L."/>
            <person name="Alikhan N.F."/>
            <person name="Baker D."/>
            <person name="Gharbi K."/>
            <person name="Hall N."/>
            <person name="Watson M."/>
            <person name="Adriaenssens E.M."/>
            <person name="Foster-Nyarko E."/>
            <person name="Jarju S."/>
            <person name="Secka A."/>
            <person name="Antonio M."/>
            <person name="Oren A."/>
            <person name="Chaudhuri R.R."/>
            <person name="La Ragione R."/>
            <person name="Hildebrand F."/>
            <person name="Pallen M.J."/>
        </authorList>
    </citation>
    <scope>NUCLEOTIDE SEQUENCE</scope>
    <source>
        <strain evidence="8">742</strain>
    </source>
</reference>
<keyword evidence="5 7" id="KW-1133">Transmembrane helix</keyword>
<evidence type="ECO:0000313" key="8">
    <source>
        <dbReference type="EMBL" id="MBU3818877.1"/>
    </source>
</evidence>
<evidence type="ECO:0000256" key="1">
    <source>
        <dbReference type="ARBA" id="ARBA00004651"/>
    </source>
</evidence>
<organism evidence="8 9">
    <name type="scientific">Candidatus Faecalibacterium intestinavium</name>
    <dbReference type="NCBI Taxonomy" id="2838580"/>
    <lineage>
        <taxon>Bacteria</taxon>
        <taxon>Bacillati</taxon>
        <taxon>Bacillota</taxon>
        <taxon>Clostridia</taxon>
        <taxon>Eubacteriales</taxon>
        <taxon>Oscillospiraceae</taxon>
        <taxon>Faecalibacterium</taxon>
    </lineage>
</organism>
<keyword evidence="3" id="KW-1003">Cell membrane</keyword>
<dbReference type="InterPro" id="IPR007341">
    <property type="entry name" value="Transgly_assoc"/>
</dbReference>
<accession>A0A9E2KJ90</accession>
<keyword evidence="4 7" id="KW-0812">Transmembrane</keyword>
<protein>
    <submittedName>
        <fullName evidence="8">GlsB/YeaQ/YmgE family stress response membrane protein</fullName>
    </submittedName>
</protein>
<dbReference type="Pfam" id="PF04226">
    <property type="entry name" value="Transgly_assoc"/>
    <property type="match status" value="1"/>
</dbReference>
<dbReference type="EMBL" id="JAHLFH010000012">
    <property type="protein sequence ID" value="MBU3818877.1"/>
    <property type="molecule type" value="Genomic_DNA"/>
</dbReference>
<comment type="caution">
    <text evidence="8">The sequence shown here is derived from an EMBL/GenBank/DDBJ whole genome shotgun (WGS) entry which is preliminary data.</text>
</comment>
<feature type="transmembrane region" description="Helical" evidence="7">
    <location>
        <begin position="38"/>
        <end position="56"/>
    </location>
</feature>